<dbReference type="PANTHER" id="PTHR33365:SF11">
    <property type="entry name" value="TAT PATHWAY SIGNAL SEQUENCE"/>
    <property type="match status" value="1"/>
</dbReference>
<dbReference type="InterPro" id="IPR021765">
    <property type="entry name" value="UstYa-like"/>
</dbReference>
<reference evidence="4 5" key="1">
    <citation type="journal article" date="2012" name="Science">
        <title>The Paleozoic origin of enzymatic lignin decomposition reconstructed from 31 fungal genomes.</title>
        <authorList>
            <person name="Floudas D."/>
            <person name="Binder M."/>
            <person name="Riley R."/>
            <person name="Barry K."/>
            <person name="Blanchette R.A."/>
            <person name="Henrissat B."/>
            <person name="Martinez A.T."/>
            <person name="Otillar R."/>
            <person name="Spatafora J.W."/>
            <person name="Yadav J.S."/>
            <person name="Aerts A."/>
            <person name="Benoit I."/>
            <person name="Boyd A."/>
            <person name="Carlson A."/>
            <person name="Copeland A."/>
            <person name="Coutinho P.M."/>
            <person name="de Vries R.P."/>
            <person name="Ferreira P."/>
            <person name="Findley K."/>
            <person name="Foster B."/>
            <person name="Gaskell J."/>
            <person name="Glotzer D."/>
            <person name="Gorecki P."/>
            <person name="Heitman J."/>
            <person name="Hesse C."/>
            <person name="Hori C."/>
            <person name="Igarashi K."/>
            <person name="Jurgens J.A."/>
            <person name="Kallen N."/>
            <person name="Kersten P."/>
            <person name="Kohler A."/>
            <person name="Kuees U."/>
            <person name="Kumar T.K.A."/>
            <person name="Kuo A."/>
            <person name="LaButti K."/>
            <person name="Larrondo L.F."/>
            <person name="Lindquist E."/>
            <person name="Ling A."/>
            <person name="Lombard V."/>
            <person name="Lucas S."/>
            <person name="Lundell T."/>
            <person name="Martin R."/>
            <person name="McLaughlin D.J."/>
            <person name="Morgenstern I."/>
            <person name="Morin E."/>
            <person name="Murat C."/>
            <person name="Nagy L.G."/>
            <person name="Nolan M."/>
            <person name="Ohm R.A."/>
            <person name="Patyshakuliyeva A."/>
            <person name="Rokas A."/>
            <person name="Ruiz-Duenas F.J."/>
            <person name="Sabat G."/>
            <person name="Salamov A."/>
            <person name="Samejima M."/>
            <person name="Schmutz J."/>
            <person name="Slot J.C."/>
            <person name="St John F."/>
            <person name="Stenlid J."/>
            <person name="Sun H."/>
            <person name="Sun S."/>
            <person name="Syed K."/>
            <person name="Tsang A."/>
            <person name="Wiebenga A."/>
            <person name="Young D."/>
            <person name="Pisabarro A."/>
            <person name="Eastwood D.C."/>
            <person name="Martin F."/>
            <person name="Cullen D."/>
            <person name="Grigoriev I.V."/>
            <person name="Hibbett D.S."/>
        </authorList>
    </citation>
    <scope>NUCLEOTIDE SEQUENCE [LARGE SCALE GENOMIC DNA]</scope>
    <source>
        <strain evidence="4 5">MD-104</strain>
    </source>
</reference>
<proteinExistence type="inferred from homology"/>
<dbReference type="Proteomes" id="UP000218811">
    <property type="component" value="Unassembled WGS sequence"/>
</dbReference>
<dbReference type="PANTHER" id="PTHR33365">
    <property type="entry name" value="YALI0B05434P"/>
    <property type="match status" value="1"/>
</dbReference>
<protein>
    <submittedName>
        <fullName evidence="4">Uncharacterized protein</fullName>
    </submittedName>
</protein>
<evidence type="ECO:0000256" key="1">
    <source>
        <dbReference type="ARBA" id="ARBA00004685"/>
    </source>
</evidence>
<name>A0A2H3JBK1_WOLCO</name>
<evidence type="ECO:0000313" key="4">
    <source>
        <dbReference type="EMBL" id="PCH37193.1"/>
    </source>
</evidence>
<comment type="similarity">
    <text evidence="3">Belongs to the ustYa family.</text>
</comment>
<evidence type="ECO:0000256" key="3">
    <source>
        <dbReference type="ARBA" id="ARBA00035112"/>
    </source>
</evidence>
<organism evidence="4 5">
    <name type="scientific">Wolfiporia cocos (strain MD-104)</name>
    <name type="common">Brown rot fungus</name>
    <dbReference type="NCBI Taxonomy" id="742152"/>
    <lineage>
        <taxon>Eukaryota</taxon>
        <taxon>Fungi</taxon>
        <taxon>Dikarya</taxon>
        <taxon>Basidiomycota</taxon>
        <taxon>Agaricomycotina</taxon>
        <taxon>Agaricomycetes</taxon>
        <taxon>Polyporales</taxon>
        <taxon>Phaeolaceae</taxon>
        <taxon>Wolfiporia</taxon>
    </lineage>
</organism>
<sequence>MENSVHYASNTPQGIAEWNSTLPTGGGILHLGDDLMPFSISMFHHLRCLDIIRESLASRMTGDVDTPPSMLDRHCMNYLRQMILCHADLRLEPVRSVTKASGNTISDLTHTCQDWTALYTAAEENHRSWLAKSTAEQTHRTV</sequence>
<dbReference type="GO" id="GO:0043386">
    <property type="term" value="P:mycotoxin biosynthetic process"/>
    <property type="evidence" value="ECO:0007669"/>
    <property type="project" value="InterPro"/>
</dbReference>
<dbReference type="AlphaFoldDB" id="A0A2H3JBK1"/>
<dbReference type="OMA" id="SERPFMI"/>
<comment type="pathway">
    <text evidence="1">Mycotoxin biosynthesis.</text>
</comment>
<dbReference type="OrthoDB" id="3687641at2759"/>
<dbReference type="Pfam" id="PF11807">
    <property type="entry name" value="UstYa"/>
    <property type="match status" value="1"/>
</dbReference>
<gene>
    <name evidence="4" type="ORF">WOLCODRAFT_157896</name>
</gene>
<dbReference type="GO" id="GO:0016491">
    <property type="term" value="F:oxidoreductase activity"/>
    <property type="evidence" value="ECO:0007669"/>
    <property type="project" value="UniProtKB-KW"/>
</dbReference>
<evidence type="ECO:0000313" key="5">
    <source>
        <dbReference type="Proteomes" id="UP000218811"/>
    </source>
</evidence>
<accession>A0A2H3JBK1</accession>
<dbReference type="EMBL" id="KB467909">
    <property type="protein sequence ID" value="PCH37193.1"/>
    <property type="molecule type" value="Genomic_DNA"/>
</dbReference>
<keyword evidence="5" id="KW-1185">Reference proteome</keyword>
<dbReference type="STRING" id="742152.A0A2H3JBK1"/>
<keyword evidence="2" id="KW-0560">Oxidoreductase</keyword>
<evidence type="ECO:0000256" key="2">
    <source>
        <dbReference type="ARBA" id="ARBA00023002"/>
    </source>
</evidence>